<gene>
    <name evidence="2" type="ORF">UABAM_04252</name>
</gene>
<keyword evidence="3" id="KW-1185">Reference proteome</keyword>
<organism evidence="2 3">
    <name type="scientific">Uabimicrobium amorphum</name>
    <dbReference type="NCBI Taxonomy" id="2596890"/>
    <lineage>
        <taxon>Bacteria</taxon>
        <taxon>Pseudomonadati</taxon>
        <taxon>Planctomycetota</taxon>
        <taxon>Candidatus Uabimicrobiia</taxon>
        <taxon>Candidatus Uabimicrobiales</taxon>
        <taxon>Candidatus Uabimicrobiaceae</taxon>
        <taxon>Candidatus Uabimicrobium</taxon>
    </lineage>
</organism>
<accession>A0A5S9IPT8</accession>
<sequence>MGVEKDNGNAQDEGNADGAGVNIDGADVNIELFIHEQLPVEEQQKLQKLYANDIIFQKQIDEKYQESDLQKDLEQQGCEAYDFLTENFCIDEDVVFSEKQQQGLWKKIQLRIQ</sequence>
<dbReference type="RefSeq" id="WP_151969961.1">
    <property type="nucleotide sequence ID" value="NZ_AP019860.1"/>
</dbReference>
<evidence type="ECO:0000313" key="2">
    <source>
        <dbReference type="EMBL" id="BBM85873.1"/>
    </source>
</evidence>
<protein>
    <submittedName>
        <fullName evidence="2">Uncharacterized protein</fullName>
    </submittedName>
</protein>
<feature type="region of interest" description="Disordered" evidence="1">
    <location>
        <begin position="1"/>
        <end position="22"/>
    </location>
</feature>
<name>A0A5S9IPT8_UABAM</name>
<evidence type="ECO:0000313" key="3">
    <source>
        <dbReference type="Proteomes" id="UP000326354"/>
    </source>
</evidence>
<evidence type="ECO:0000256" key="1">
    <source>
        <dbReference type="SAM" id="MobiDB-lite"/>
    </source>
</evidence>
<dbReference type="Proteomes" id="UP000326354">
    <property type="component" value="Chromosome"/>
</dbReference>
<reference evidence="2 3" key="1">
    <citation type="submission" date="2019-08" db="EMBL/GenBank/DDBJ databases">
        <title>Complete genome sequence of Candidatus Uab amorphum.</title>
        <authorList>
            <person name="Shiratori T."/>
            <person name="Suzuki S."/>
            <person name="Kakizawa Y."/>
            <person name="Ishida K."/>
        </authorList>
    </citation>
    <scope>NUCLEOTIDE SEQUENCE [LARGE SCALE GENOMIC DNA]</scope>
    <source>
        <strain evidence="2 3">SRT547</strain>
    </source>
</reference>
<dbReference type="AlphaFoldDB" id="A0A5S9IPT8"/>
<dbReference type="KEGG" id="uam:UABAM_04252"/>
<dbReference type="EMBL" id="AP019860">
    <property type="protein sequence ID" value="BBM85873.1"/>
    <property type="molecule type" value="Genomic_DNA"/>
</dbReference>
<proteinExistence type="predicted"/>